<protein>
    <submittedName>
        <fullName evidence="3">Acid phosphatase</fullName>
    </submittedName>
</protein>
<comment type="caution">
    <text evidence="3">The sequence shown here is derived from an EMBL/GenBank/DDBJ whole genome shotgun (WGS) entry which is preliminary data.</text>
</comment>
<dbReference type="Pfam" id="PF04185">
    <property type="entry name" value="Phosphoesterase"/>
    <property type="match status" value="1"/>
</dbReference>
<dbReference type="SUPFAM" id="SSF53649">
    <property type="entry name" value="Alkaline phosphatase-like"/>
    <property type="match status" value="1"/>
</dbReference>
<keyword evidence="1" id="KW-0378">Hydrolase</keyword>
<evidence type="ECO:0000256" key="2">
    <source>
        <dbReference type="SAM" id="MobiDB-lite"/>
    </source>
</evidence>
<organism evidence="3 4">
    <name type="scientific">Acetobacter fallax</name>
    <dbReference type="NCBI Taxonomy" id="1737473"/>
    <lineage>
        <taxon>Bacteria</taxon>
        <taxon>Pseudomonadati</taxon>
        <taxon>Pseudomonadota</taxon>
        <taxon>Alphaproteobacteria</taxon>
        <taxon>Acetobacterales</taxon>
        <taxon>Acetobacteraceae</taxon>
        <taxon>Acetobacter</taxon>
    </lineage>
</organism>
<feature type="compositionally biased region" description="Polar residues" evidence="2">
    <location>
        <begin position="296"/>
        <end position="306"/>
    </location>
</feature>
<proteinExistence type="predicted"/>
<name>A0ABX0K735_9PROT</name>
<keyword evidence="4" id="KW-1185">Reference proteome</keyword>
<dbReference type="NCBIfam" id="TIGR03397">
    <property type="entry name" value="acid_phos_Burk"/>
    <property type="match status" value="1"/>
</dbReference>
<dbReference type="InterPro" id="IPR017768">
    <property type="entry name" value="AcpA"/>
</dbReference>
<gene>
    <name evidence="3" type="primary">acpA</name>
    <name evidence="3" type="ORF">GOB84_05985</name>
</gene>
<dbReference type="PANTHER" id="PTHR31956:SF1">
    <property type="entry name" value="NON-SPECIFIC PHOSPHOLIPASE C1"/>
    <property type="match status" value="1"/>
</dbReference>
<dbReference type="InterPro" id="IPR007312">
    <property type="entry name" value="Phosphoesterase"/>
</dbReference>
<evidence type="ECO:0000313" key="4">
    <source>
        <dbReference type="Proteomes" id="UP000615326"/>
    </source>
</evidence>
<dbReference type="Proteomes" id="UP000615326">
    <property type="component" value="Unassembled WGS sequence"/>
</dbReference>
<dbReference type="Gene3D" id="3.40.720.10">
    <property type="entry name" value="Alkaline Phosphatase, subunit A"/>
    <property type="match status" value="2"/>
</dbReference>
<reference evidence="3 4" key="1">
    <citation type="journal article" date="2020" name="Int. J. Syst. Evol. Microbiol.">
        <title>Novel acetic acid bacteria from cider fermentations: Acetobacter conturbans sp. nov. and Acetobacter fallax sp. nov.</title>
        <authorList>
            <person name="Sombolestani A.S."/>
            <person name="Cleenwerck I."/>
            <person name="Cnockaert M."/>
            <person name="Borremans W."/>
            <person name="Wieme A.D."/>
            <person name="De Vuyst L."/>
            <person name="Vandamme P."/>
        </authorList>
    </citation>
    <scope>NUCLEOTIDE SEQUENCE [LARGE SCALE GENOMIC DNA]</scope>
    <source>
        <strain evidence="3 4">LMG 1637</strain>
    </source>
</reference>
<sequence>MERESEVMDRSLQAALSAVGFCVLSLCPTGGGIAASAAQTDALSQIQTVVVIYDENRSFDSLYGRFPGADGLDQAPADAKTQRDRDGSVLPELPPVWGGITAWGVTPPVTQVMSAHLPNGPFSVDAKDGFNVSDGVPTTDLWHRFYQNQMQINGGLNDQFVAWTNVGAMVMANWDGSRMKMWKIAQRYTLADHFFMGGFGGSFFNHQWLICACAPFYPDADKSPARPLIAETNAAGTALIMAANSPKSALDGPPKFTHDGDLTPDFHAVNTMQPPYQPSGSPPVKGGDPAFADPTRPTTLPPQTAATIGDRLSDKGVSWAWYSGAWNEVLTHGFHSPVPDFQTHHQPFNYYKAYAPGTEARREHLRDGGLSGSALIADIDAGRLPQVAFYKPQGNLNEHSGYADITSGDAHLADVIDHLEHSPQWPHMLVVVTYDENGGLWDHVAPPKADRWGPGSRIPAIIISPFARRGFVDHTPYDTTSIQRFLNRRFGLTPLPGLVVRDEAVHRRSGVALGDLTGALMLKP</sequence>
<feature type="region of interest" description="Disordered" evidence="2">
    <location>
        <begin position="276"/>
        <end position="307"/>
    </location>
</feature>
<dbReference type="CDD" id="cd16013">
    <property type="entry name" value="AcpA"/>
    <property type="match status" value="1"/>
</dbReference>
<accession>A0ABX0K735</accession>
<dbReference type="InterPro" id="IPR017850">
    <property type="entry name" value="Alkaline_phosphatase_core_sf"/>
</dbReference>
<evidence type="ECO:0000313" key="3">
    <source>
        <dbReference type="EMBL" id="NHO32119.1"/>
    </source>
</evidence>
<evidence type="ECO:0000256" key="1">
    <source>
        <dbReference type="ARBA" id="ARBA00022801"/>
    </source>
</evidence>
<dbReference type="EMBL" id="WOSW01000007">
    <property type="protein sequence ID" value="NHO32119.1"/>
    <property type="molecule type" value="Genomic_DNA"/>
</dbReference>
<dbReference type="PANTHER" id="PTHR31956">
    <property type="entry name" value="NON-SPECIFIC PHOSPHOLIPASE C4-RELATED"/>
    <property type="match status" value="1"/>
</dbReference>